<reference evidence="2 3" key="1">
    <citation type="submission" date="2021-03" db="EMBL/GenBank/DDBJ databases">
        <title>P. granadensis CT364 genome publication.</title>
        <authorList>
            <person name="Stach J."/>
            <person name="Montero-Calasanz Md.C."/>
        </authorList>
    </citation>
    <scope>NUCLEOTIDE SEQUENCE [LARGE SCALE GENOMIC DNA]</scope>
    <source>
        <strain evidence="2 3">CT364</strain>
    </source>
</reference>
<sequence length="152" mass="16864">MRAWRISKAKRAKDLSGKGAAIEGGRWNDQDVPAVYRGLTPAICCLETFMHAAGEPTMPMKITCSELPDDLSLYLEPDPRKLPDGWASQPADRPSMDFDSAWLKANSHLGLIIPSAVLALERNIAINPNHPALSQIRVIDVFDFIYDALMFK</sequence>
<dbReference type="EMBL" id="CP069352">
    <property type="protein sequence ID" value="QRK81792.1"/>
    <property type="molecule type" value="Genomic_DNA"/>
</dbReference>
<name>A0ABX7G9H5_9PSED</name>
<accession>A0ABX7G9H5</accession>
<organism evidence="2 3">
    <name type="scientific">Pseudomonas granadensis</name>
    <dbReference type="NCBI Taxonomy" id="1421430"/>
    <lineage>
        <taxon>Bacteria</taxon>
        <taxon>Pseudomonadati</taxon>
        <taxon>Pseudomonadota</taxon>
        <taxon>Gammaproteobacteria</taxon>
        <taxon>Pseudomonadales</taxon>
        <taxon>Pseudomonadaceae</taxon>
        <taxon>Pseudomonas</taxon>
    </lineage>
</organism>
<evidence type="ECO:0000313" key="2">
    <source>
        <dbReference type="EMBL" id="QRK81792.1"/>
    </source>
</evidence>
<feature type="domain" description="RES" evidence="1">
    <location>
        <begin position="14"/>
        <end position="140"/>
    </location>
</feature>
<protein>
    <submittedName>
        <fullName evidence="2">RES family NAD+ phosphorylase</fullName>
    </submittedName>
</protein>
<evidence type="ECO:0000259" key="1">
    <source>
        <dbReference type="SMART" id="SM00953"/>
    </source>
</evidence>
<gene>
    <name evidence="2" type="ORF">JN757_14435</name>
</gene>
<keyword evidence="3" id="KW-1185">Reference proteome</keyword>
<dbReference type="InterPro" id="IPR014914">
    <property type="entry name" value="RES_dom"/>
</dbReference>
<evidence type="ECO:0000313" key="3">
    <source>
        <dbReference type="Proteomes" id="UP000663686"/>
    </source>
</evidence>
<dbReference type="Proteomes" id="UP000663686">
    <property type="component" value="Chromosome"/>
</dbReference>
<proteinExistence type="predicted"/>
<dbReference type="SMART" id="SM00953">
    <property type="entry name" value="RES"/>
    <property type="match status" value="1"/>
</dbReference>
<dbReference type="RefSeq" id="WP_203417946.1">
    <property type="nucleotide sequence ID" value="NZ_CP069352.1"/>
</dbReference>
<dbReference type="Pfam" id="PF08808">
    <property type="entry name" value="RES"/>
    <property type="match status" value="1"/>
</dbReference>